<evidence type="ECO:0000313" key="2">
    <source>
        <dbReference type="Proteomes" id="UP001152798"/>
    </source>
</evidence>
<protein>
    <submittedName>
        <fullName evidence="1">Uncharacterized protein</fullName>
    </submittedName>
</protein>
<dbReference type="Proteomes" id="UP001152798">
    <property type="component" value="Chromosome 2"/>
</dbReference>
<reference evidence="1" key="1">
    <citation type="submission" date="2022-01" db="EMBL/GenBank/DDBJ databases">
        <authorList>
            <person name="King R."/>
        </authorList>
    </citation>
    <scope>NUCLEOTIDE SEQUENCE</scope>
</reference>
<dbReference type="AlphaFoldDB" id="A0A9P0H4L0"/>
<accession>A0A9P0H4L0</accession>
<proteinExistence type="predicted"/>
<keyword evidence="2" id="KW-1185">Reference proteome</keyword>
<dbReference type="OrthoDB" id="1645289at2759"/>
<organism evidence="1 2">
    <name type="scientific">Nezara viridula</name>
    <name type="common">Southern green stink bug</name>
    <name type="synonym">Cimex viridulus</name>
    <dbReference type="NCBI Taxonomy" id="85310"/>
    <lineage>
        <taxon>Eukaryota</taxon>
        <taxon>Metazoa</taxon>
        <taxon>Ecdysozoa</taxon>
        <taxon>Arthropoda</taxon>
        <taxon>Hexapoda</taxon>
        <taxon>Insecta</taxon>
        <taxon>Pterygota</taxon>
        <taxon>Neoptera</taxon>
        <taxon>Paraneoptera</taxon>
        <taxon>Hemiptera</taxon>
        <taxon>Heteroptera</taxon>
        <taxon>Panheteroptera</taxon>
        <taxon>Pentatomomorpha</taxon>
        <taxon>Pentatomoidea</taxon>
        <taxon>Pentatomidae</taxon>
        <taxon>Pentatominae</taxon>
        <taxon>Nezara</taxon>
    </lineage>
</organism>
<name>A0A9P0H4L0_NEZVI</name>
<evidence type="ECO:0000313" key="1">
    <source>
        <dbReference type="EMBL" id="CAH1393962.1"/>
    </source>
</evidence>
<gene>
    <name evidence="1" type="ORF">NEZAVI_LOCUS4549</name>
</gene>
<sequence>MTTTELLLTTTVNGTVELTKNSSHHSRTEHFDVHHHFVREAVKNRQVSVLKKSTEFMVADVSTKPCLNVLTQRETTMVYNEDGAGAQSHASSWGVGDQCRMSIKEDNQIENKRRKRLNIVKSLQRRYKGNVIIKGPHVIFEQLNHNNLTFEEIIMDYARHLNKEEESQNVTASKLICLPDYPTIVTNGEDFGMYSSQF</sequence>
<dbReference type="EMBL" id="OV725078">
    <property type="protein sequence ID" value="CAH1393962.1"/>
    <property type="molecule type" value="Genomic_DNA"/>
</dbReference>